<feature type="transmembrane region" description="Helical" evidence="6">
    <location>
        <begin position="29"/>
        <end position="46"/>
    </location>
</feature>
<evidence type="ECO:0000313" key="9">
    <source>
        <dbReference type="Proteomes" id="UP000198923"/>
    </source>
</evidence>
<dbReference type="PROSITE" id="PS51012">
    <property type="entry name" value="ABC_TM2"/>
    <property type="match status" value="1"/>
</dbReference>
<dbReference type="PIRSF" id="PIRSF006648">
    <property type="entry name" value="DrrB"/>
    <property type="match status" value="1"/>
</dbReference>
<name>A0A1G7YXX3_9ACTN</name>
<accession>A0A1G7YXX3</accession>
<dbReference type="PANTHER" id="PTHR43229:SF2">
    <property type="entry name" value="NODULATION PROTEIN J"/>
    <property type="match status" value="1"/>
</dbReference>
<dbReference type="Proteomes" id="UP000198923">
    <property type="component" value="Unassembled WGS sequence"/>
</dbReference>
<feature type="transmembrane region" description="Helical" evidence="6">
    <location>
        <begin position="106"/>
        <end position="130"/>
    </location>
</feature>
<evidence type="ECO:0000256" key="3">
    <source>
        <dbReference type="ARBA" id="ARBA00022989"/>
    </source>
</evidence>
<feature type="transmembrane region" description="Helical" evidence="6">
    <location>
        <begin position="174"/>
        <end position="194"/>
    </location>
</feature>
<keyword evidence="5" id="KW-0046">Antibiotic resistance</keyword>
<organism evidence="8 9">
    <name type="scientific">Sinosporangium album</name>
    <dbReference type="NCBI Taxonomy" id="504805"/>
    <lineage>
        <taxon>Bacteria</taxon>
        <taxon>Bacillati</taxon>
        <taxon>Actinomycetota</taxon>
        <taxon>Actinomycetes</taxon>
        <taxon>Streptosporangiales</taxon>
        <taxon>Streptosporangiaceae</taxon>
        <taxon>Sinosporangium</taxon>
    </lineage>
</organism>
<dbReference type="STRING" id="504805.SAMN05421505_110111"/>
<evidence type="ECO:0000256" key="5">
    <source>
        <dbReference type="ARBA" id="ARBA00023251"/>
    </source>
</evidence>
<feature type="domain" description="ABC transmembrane type-2" evidence="7">
    <location>
        <begin position="27"/>
        <end position="262"/>
    </location>
</feature>
<evidence type="ECO:0000259" key="7">
    <source>
        <dbReference type="PROSITE" id="PS51012"/>
    </source>
</evidence>
<gene>
    <name evidence="8" type="ORF">SAMN05421505_110111</name>
</gene>
<dbReference type="GO" id="GO:0043190">
    <property type="term" value="C:ATP-binding cassette (ABC) transporter complex"/>
    <property type="evidence" value="ECO:0007669"/>
    <property type="project" value="InterPro"/>
</dbReference>
<dbReference type="OrthoDB" id="9786643at2"/>
<feature type="transmembrane region" description="Helical" evidence="6">
    <location>
        <begin position="66"/>
        <end position="85"/>
    </location>
</feature>
<keyword evidence="2 6" id="KW-0812">Transmembrane</keyword>
<comment type="subcellular location">
    <subcellularLocation>
        <location evidence="1">Membrane</location>
        <topology evidence="1">Multi-pass membrane protein</topology>
    </subcellularLocation>
</comment>
<evidence type="ECO:0000256" key="4">
    <source>
        <dbReference type="ARBA" id="ARBA00023136"/>
    </source>
</evidence>
<evidence type="ECO:0000256" key="2">
    <source>
        <dbReference type="ARBA" id="ARBA00022692"/>
    </source>
</evidence>
<dbReference type="GO" id="GO:0046677">
    <property type="term" value="P:response to antibiotic"/>
    <property type="evidence" value="ECO:0007669"/>
    <property type="project" value="UniProtKB-KW"/>
</dbReference>
<evidence type="ECO:0000256" key="1">
    <source>
        <dbReference type="ARBA" id="ARBA00004141"/>
    </source>
</evidence>
<evidence type="ECO:0000313" key="8">
    <source>
        <dbReference type="EMBL" id="SDH01412.1"/>
    </source>
</evidence>
<keyword evidence="9" id="KW-1185">Reference proteome</keyword>
<keyword evidence="4 6" id="KW-0472">Membrane</keyword>
<dbReference type="GO" id="GO:0140359">
    <property type="term" value="F:ABC-type transporter activity"/>
    <property type="evidence" value="ECO:0007669"/>
    <property type="project" value="InterPro"/>
</dbReference>
<sequence>MTPTTVAAWAGWRRGLIELRQSFTNGQDLFGHLFWPAAMLATIYFVGDTALDAGGLLLGTMLLPSILGMNVAFNGLLTMSQLLAVEREDGTLLRAKATPNGMLGYLVGKVVTVSGTLIAGVAIVLIPGLFLVDGLALGSLSAWLTLAWVVLLGTVASLPLGAVLGSLCSSPRSLGLIMFPIMGLAAISGIFYPITSMPEWLQWIAQAFPLYWLGLGMRSALLPDAAVAIEIGESWRHLETLGVLGAWTVFGLVVAPIVLRRMARRESGSSVAERRHKALQRIA</sequence>
<dbReference type="RefSeq" id="WP_093170660.1">
    <property type="nucleotide sequence ID" value="NZ_FNCN01000010.1"/>
</dbReference>
<dbReference type="InterPro" id="IPR000412">
    <property type="entry name" value="ABC_2_transport"/>
</dbReference>
<feature type="transmembrane region" description="Helical" evidence="6">
    <location>
        <begin position="142"/>
        <end position="167"/>
    </location>
</feature>
<dbReference type="InterPro" id="IPR013525">
    <property type="entry name" value="ABC2_TM"/>
</dbReference>
<dbReference type="EMBL" id="FNCN01000010">
    <property type="protein sequence ID" value="SDH01412.1"/>
    <property type="molecule type" value="Genomic_DNA"/>
</dbReference>
<dbReference type="InterPro" id="IPR047817">
    <property type="entry name" value="ABC2_TM_bact-type"/>
</dbReference>
<dbReference type="Pfam" id="PF12698">
    <property type="entry name" value="ABC2_membrane_3"/>
    <property type="match status" value="1"/>
</dbReference>
<feature type="transmembrane region" description="Helical" evidence="6">
    <location>
        <begin position="241"/>
        <end position="259"/>
    </location>
</feature>
<dbReference type="InterPro" id="IPR051784">
    <property type="entry name" value="Nod_factor_ABC_transporter"/>
</dbReference>
<keyword evidence="3 6" id="KW-1133">Transmembrane helix</keyword>
<reference evidence="8 9" key="1">
    <citation type="submission" date="2016-10" db="EMBL/GenBank/DDBJ databases">
        <authorList>
            <person name="de Groot N.N."/>
        </authorList>
    </citation>
    <scope>NUCLEOTIDE SEQUENCE [LARGE SCALE GENOMIC DNA]</scope>
    <source>
        <strain evidence="8 9">CPCC 201354</strain>
    </source>
</reference>
<dbReference type="AlphaFoldDB" id="A0A1G7YXX3"/>
<proteinExistence type="predicted"/>
<protein>
    <submittedName>
        <fullName evidence="8">ABC-2 type transport system permease protein</fullName>
    </submittedName>
</protein>
<dbReference type="PANTHER" id="PTHR43229">
    <property type="entry name" value="NODULATION PROTEIN J"/>
    <property type="match status" value="1"/>
</dbReference>
<evidence type="ECO:0000256" key="6">
    <source>
        <dbReference type="SAM" id="Phobius"/>
    </source>
</evidence>